<dbReference type="InterPro" id="IPR036390">
    <property type="entry name" value="WH_DNA-bd_sf"/>
</dbReference>
<dbReference type="InterPro" id="IPR036388">
    <property type="entry name" value="WH-like_DNA-bd_sf"/>
</dbReference>
<dbReference type="OrthoDB" id="5449367at2"/>
<gene>
    <name evidence="3" type="ORF">X474_05430</name>
</gene>
<dbReference type="InterPro" id="IPR025714">
    <property type="entry name" value="Methyltranfer_dom"/>
</dbReference>
<dbReference type="EMBL" id="AZAC01000004">
    <property type="protein sequence ID" value="KIX15177.1"/>
    <property type="molecule type" value="Genomic_DNA"/>
</dbReference>
<dbReference type="STRING" id="1429043.X474_05430"/>
<dbReference type="RefSeq" id="WP_044347136.1">
    <property type="nucleotide sequence ID" value="NZ_AZAC01000004.1"/>
</dbReference>
<dbReference type="GO" id="GO:0032259">
    <property type="term" value="P:methylation"/>
    <property type="evidence" value="ECO:0007669"/>
    <property type="project" value="UniProtKB-KW"/>
</dbReference>
<dbReference type="CDD" id="cd02440">
    <property type="entry name" value="AdoMet_MTases"/>
    <property type="match status" value="1"/>
</dbReference>
<evidence type="ECO:0000313" key="3">
    <source>
        <dbReference type="EMBL" id="KIX15177.1"/>
    </source>
</evidence>
<evidence type="ECO:0000259" key="2">
    <source>
        <dbReference type="Pfam" id="PF21320"/>
    </source>
</evidence>
<name>A0A0D2GK82_9BACT</name>
<dbReference type="GO" id="GO:0008168">
    <property type="term" value="F:methyltransferase activity"/>
    <property type="evidence" value="ECO:0007669"/>
    <property type="project" value="UniProtKB-KW"/>
</dbReference>
<dbReference type="PANTHER" id="PTHR45128">
    <property type="entry name" value="METHYLTRANSFERASE TYPE 11"/>
    <property type="match status" value="1"/>
</dbReference>
<dbReference type="SUPFAM" id="SSF46785">
    <property type="entry name" value="Winged helix' DNA-binding domain"/>
    <property type="match status" value="1"/>
</dbReference>
<dbReference type="InterPro" id="IPR029063">
    <property type="entry name" value="SAM-dependent_MTases_sf"/>
</dbReference>
<dbReference type="Proteomes" id="UP000032233">
    <property type="component" value="Unassembled WGS sequence"/>
</dbReference>
<feature type="domain" description="Methyltransferase" evidence="1">
    <location>
        <begin position="177"/>
        <end position="290"/>
    </location>
</feature>
<evidence type="ECO:0000313" key="4">
    <source>
        <dbReference type="Proteomes" id="UP000032233"/>
    </source>
</evidence>
<accession>A0A0D2GK82</accession>
<dbReference type="Gene3D" id="1.10.10.10">
    <property type="entry name" value="Winged helix-like DNA-binding domain superfamily/Winged helix DNA-binding domain"/>
    <property type="match status" value="1"/>
</dbReference>
<protein>
    <submittedName>
        <fullName evidence="3">Methyltransferase type 12</fullName>
    </submittedName>
</protein>
<proteinExistence type="predicted"/>
<dbReference type="InterPro" id="IPR053173">
    <property type="entry name" value="SAM-binding_MTase"/>
</dbReference>
<feature type="domain" description="S-adenosylmethionine-dependent methyltransferase Rv2258c-like winged HTH" evidence="2">
    <location>
        <begin position="24"/>
        <end position="99"/>
    </location>
</feature>
<reference evidence="3 4" key="1">
    <citation type="submission" date="2013-11" db="EMBL/GenBank/DDBJ databases">
        <title>Metagenomic analysis of a methanogenic consortium involved in long chain n-alkane degradation.</title>
        <authorList>
            <person name="Davidova I.A."/>
            <person name="Callaghan A.V."/>
            <person name="Wawrik B."/>
            <person name="Pruitt S."/>
            <person name="Marks C."/>
            <person name="Duncan K.E."/>
            <person name="Suflita J.M."/>
        </authorList>
    </citation>
    <scope>NUCLEOTIDE SEQUENCE [LARGE SCALE GENOMIC DNA]</scope>
    <source>
        <strain evidence="3 4">SPR</strain>
    </source>
</reference>
<dbReference type="PANTHER" id="PTHR45128:SF1">
    <property type="entry name" value="S-ADENOSYLMETHIONINE-DEPENDENT METHYLTRANSFERASE RV2258C"/>
    <property type="match status" value="1"/>
</dbReference>
<dbReference type="SUPFAM" id="SSF53335">
    <property type="entry name" value="S-adenosyl-L-methionine-dependent methyltransferases"/>
    <property type="match status" value="1"/>
</dbReference>
<dbReference type="InParanoid" id="A0A0D2GK82"/>
<keyword evidence="3" id="KW-0808">Transferase</keyword>
<dbReference type="AlphaFoldDB" id="A0A0D2GK82"/>
<dbReference type="Gene3D" id="3.40.50.150">
    <property type="entry name" value="Vaccinia Virus protein VP39"/>
    <property type="match status" value="1"/>
</dbReference>
<keyword evidence="4" id="KW-1185">Reference proteome</keyword>
<dbReference type="InterPro" id="IPR048711">
    <property type="entry name" value="WHD_Rv2258c"/>
</dbReference>
<comment type="caution">
    <text evidence="3">The sequence shown here is derived from an EMBL/GenBank/DDBJ whole genome shotgun (WGS) entry which is preliminary data.</text>
</comment>
<dbReference type="Pfam" id="PF21320">
    <property type="entry name" value="WHD_Rv2258c"/>
    <property type="match status" value="1"/>
</dbReference>
<organism evidence="3 4">
    <name type="scientific">Dethiosulfatarculus sandiegensis</name>
    <dbReference type="NCBI Taxonomy" id="1429043"/>
    <lineage>
        <taxon>Bacteria</taxon>
        <taxon>Pseudomonadati</taxon>
        <taxon>Thermodesulfobacteriota</taxon>
        <taxon>Desulfarculia</taxon>
        <taxon>Desulfarculales</taxon>
        <taxon>Desulfarculaceae</taxon>
        <taxon>Dethiosulfatarculus</taxon>
    </lineage>
</organism>
<dbReference type="Pfam" id="PF13847">
    <property type="entry name" value="Methyltransf_31"/>
    <property type="match status" value="1"/>
</dbReference>
<sequence length="364" mass="40169">MAELNEEKKERFERKMSEVLNYGALNLAMGLGYRLGLFEAMAAFDAPRSCGELAERAGVSERYLHEWLGIMATGKVVELTVTPQGEETYHLPFEHRAYLLKGSDLNLGVYTQEIPMLTACAQRSVEKAFETGSGVPPENYPDFQAFMGELADAKHQQTLLQTFLPAVDKGRLVSALKKGINVCDLGCGSGLAPFIMAKAFPNSSFMGMDISSQAIELARERVAEAGLTNLDFQILDAAVVKEESSLSERFDYITAFDAIHDQPHPDQALLGVRHMLKPGGLFSMVEIAAQSGHQGNLEHPMGPFLYAVSMMHCLPQGLNDQGRGLGMMWGRQKAEEMLAQAGFTEVLAIEIPFDPFNRHFQCRN</sequence>
<keyword evidence="3" id="KW-0489">Methyltransferase</keyword>
<evidence type="ECO:0000259" key="1">
    <source>
        <dbReference type="Pfam" id="PF13847"/>
    </source>
</evidence>